<evidence type="ECO:0000313" key="2">
    <source>
        <dbReference type="Proteomes" id="UP001430614"/>
    </source>
</evidence>
<organism evidence="1 2">
    <name type="scientific">Paraburkholderia translucens</name>
    <dbReference type="NCBI Taxonomy" id="2886945"/>
    <lineage>
        <taxon>Bacteria</taxon>
        <taxon>Pseudomonadati</taxon>
        <taxon>Pseudomonadota</taxon>
        <taxon>Betaproteobacteria</taxon>
        <taxon>Burkholderiales</taxon>
        <taxon>Burkholderiaceae</taxon>
        <taxon>Paraburkholderia</taxon>
    </lineage>
</organism>
<dbReference type="Proteomes" id="UP001430614">
    <property type="component" value="Unassembled WGS sequence"/>
</dbReference>
<sequence length="46" mass="5471">MQFGLLLPQFPHVRESHAYYDTLLVLNVRESHPFAAFWRRLTSRVA</sequence>
<dbReference type="RefSeq" id="WP_230561885.1">
    <property type="nucleotide sequence ID" value="NZ_JAJITC010000006.1"/>
</dbReference>
<comment type="caution">
    <text evidence="1">The sequence shown here is derived from an EMBL/GenBank/DDBJ whole genome shotgun (WGS) entry which is preliminary data.</text>
</comment>
<evidence type="ECO:0000313" key="1">
    <source>
        <dbReference type="EMBL" id="MCC8403040.1"/>
    </source>
</evidence>
<reference evidence="1 2" key="1">
    <citation type="submission" date="2021-11" db="EMBL/GenBank/DDBJ databases">
        <authorList>
            <person name="Oh E.-T."/>
            <person name="Kim S.-B."/>
        </authorList>
    </citation>
    <scope>NUCLEOTIDE SEQUENCE [LARGE SCALE GENOMIC DNA]</scope>
    <source>
        <strain evidence="1 2">MMS20-SJTN17</strain>
    </source>
</reference>
<keyword evidence="2" id="KW-1185">Reference proteome</keyword>
<protein>
    <submittedName>
        <fullName evidence="1">Uncharacterized protein</fullName>
    </submittedName>
</protein>
<name>A0ABS8KE50_9BURK</name>
<accession>A0ABS8KE50</accession>
<proteinExistence type="predicted"/>
<dbReference type="EMBL" id="JAJITC010000006">
    <property type="protein sequence ID" value="MCC8403040.1"/>
    <property type="molecule type" value="Genomic_DNA"/>
</dbReference>
<gene>
    <name evidence="1" type="ORF">LJ655_14285</name>
</gene>